<feature type="transmembrane region" description="Helical" evidence="1">
    <location>
        <begin position="158"/>
        <end position="179"/>
    </location>
</feature>
<protein>
    <recommendedName>
        <fullName evidence="4">Transmembrane protein</fullName>
    </recommendedName>
</protein>
<accession>A0A843V0E2</accession>
<organism evidence="2 3">
    <name type="scientific">Colocasia esculenta</name>
    <name type="common">Wild taro</name>
    <name type="synonym">Arum esculentum</name>
    <dbReference type="NCBI Taxonomy" id="4460"/>
    <lineage>
        <taxon>Eukaryota</taxon>
        <taxon>Viridiplantae</taxon>
        <taxon>Streptophyta</taxon>
        <taxon>Embryophyta</taxon>
        <taxon>Tracheophyta</taxon>
        <taxon>Spermatophyta</taxon>
        <taxon>Magnoliopsida</taxon>
        <taxon>Liliopsida</taxon>
        <taxon>Araceae</taxon>
        <taxon>Aroideae</taxon>
        <taxon>Colocasieae</taxon>
        <taxon>Colocasia</taxon>
    </lineage>
</organism>
<gene>
    <name evidence="2" type="ORF">Taro_019831</name>
</gene>
<feature type="transmembrane region" description="Helical" evidence="1">
    <location>
        <begin position="44"/>
        <end position="63"/>
    </location>
</feature>
<dbReference type="OrthoDB" id="10629192at2759"/>
<comment type="caution">
    <text evidence="2">The sequence shown here is derived from an EMBL/GenBank/DDBJ whole genome shotgun (WGS) entry which is preliminary data.</text>
</comment>
<sequence length="256" mass="26994">MTMTKEALSLSTAARQAALCRPVEVVQILRDASQLSTRSWKAMLATAMVGSALCVLLFLGARFSTSPLMGLAMELYLLHAHRPGGARGVELAAAVERDARDATAKELIFLAISFLTSWISSAVAFYVHEAAAGREQPPAPPRGGLGGLRGPLTTIRCIAGLTLVYAFFLEGLVLVLLAAAGASVGFLVAGVMVASLARLLSFAMGMFWGQGLAISMLDDEGCCGMEALRRPVEILRGGWPAAPSHLQPEEDLTIPV</sequence>
<dbReference type="Proteomes" id="UP000652761">
    <property type="component" value="Unassembled WGS sequence"/>
</dbReference>
<keyword evidence="1" id="KW-0472">Membrane</keyword>
<reference evidence="2" key="1">
    <citation type="submission" date="2017-07" db="EMBL/GenBank/DDBJ databases">
        <title>Taro Niue Genome Assembly and Annotation.</title>
        <authorList>
            <person name="Atibalentja N."/>
            <person name="Keating K."/>
            <person name="Fields C.J."/>
        </authorList>
    </citation>
    <scope>NUCLEOTIDE SEQUENCE</scope>
    <source>
        <strain evidence="2">Niue_2</strain>
        <tissue evidence="2">Leaf</tissue>
    </source>
</reference>
<evidence type="ECO:0000313" key="3">
    <source>
        <dbReference type="Proteomes" id="UP000652761"/>
    </source>
</evidence>
<feature type="transmembrane region" description="Helical" evidence="1">
    <location>
        <begin position="107"/>
        <end position="127"/>
    </location>
</feature>
<evidence type="ECO:0000256" key="1">
    <source>
        <dbReference type="SAM" id="Phobius"/>
    </source>
</evidence>
<evidence type="ECO:0000313" key="2">
    <source>
        <dbReference type="EMBL" id="MQL87310.1"/>
    </source>
</evidence>
<evidence type="ECO:0008006" key="4">
    <source>
        <dbReference type="Google" id="ProtNLM"/>
    </source>
</evidence>
<proteinExistence type="predicted"/>
<dbReference type="AlphaFoldDB" id="A0A843V0E2"/>
<keyword evidence="1" id="KW-0812">Transmembrane</keyword>
<name>A0A843V0E2_COLES</name>
<keyword evidence="3" id="KW-1185">Reference proteome</keyword>
<keyword evidence="1" id="KW-1133">Transmembrane helix</keyword>
<dbReference type="EMBL" id="NMUH01000967">
    <property type="protein sequence ID" value="MQL87310.1"/>
    <property type="molecule type" value="Genomic_DNA"/>
</dbReference>